<dbReference type="AlphaFoldDB" id="A0A2U8GJ41"/>
<geneLocation type="chloroplast" evidence="1"/>
<name>A0A2U8GJ41_PSEBY</name>
<dbReference type="EMBL" id="MF276982">
    <property type="protein sequence ID" value="AWI68653.1"/>
    <property type="molecule type" value="Genomic_DNA"/>
</dbReference>
<dbReference type="RefSeq" id="YP_009492074.1">
    <property type="nucleotide sequence ID" value="NC_037920.1"/>
</dbReference>
<evidence type="ECO:0000313" key="1">
    <source>
        <dbReference type="EMBL" id="AWI68653.1"/>
    </source>
</evidence>
<dbReference type="GeneID" id="36951756"/>
<dbReference type="GeneID" id="36951763"/>
<organism evidence="1">
    <name type="scientific">Pseudopediastrum boryanum</name>
    <name type="common">Green alga</name>
    <name type="synonym">Pediastrum boryanum</name>
    <dbReference type="NCBI Taxonomy" id="55410"/>
    <lineage>
        <taxon>Eukaryota</taxon>
        <taxon>Viridiplantae</taxon>
        <taxon>Chlorophyta</taxon>
        <taxon>core chlorophytes</taxon>
        <taxon>Chlorophyceae</taxon>
        <taxon>CS clade</taxon>
        <taxon>Sphaeropleales</taxon>
        <taxon>Hydrodictyaceae</taxon>
        <taxon>Pseudopediastrum</taxon>
    </lineage>
</organism>
<sequence>MPLLALGVRTKQVLTSYVVPPLRSGSSNKAGPNLLRSASAALREFKLRASLLLRKAKKERAKEVPFHALLLLFELPERSGGSSALLLTLKWFELNRLLLAQKLCLRKSKAMHLPPLLRRAKS</sequence>
<keyword evidence="1" id="KW-0934">Plastid</keyword>
<dbReference type="RefSeq" id="YP_009492118.1">
    <property type="nucleotide sequence ID" value="NC_037920.1"/>
</dbReference>
<protein>
    <submittedName>
        <fullName evidence="1">Uncharacterized protein</fullName>
    </submittedName>
</protein>
<accession>A0A2U8GJ41</accession>
<dbReference type="EMBL" id="MF276982">
    <property type="protein sequence ID" value="AWI68652.1"/>
    <property type="molecule type" value="Genomic_DNA"/>
</dbReference>
<reference evidence="1" key="1">
    <citation type="journal article" date="2018" name="Am. J. Bot.">
        <title>Organellar phylogenomics inform systematics in the green algal family Hydrodictyaceae (Chlorophyceae) and provide clues to the complex evolutionary history of plastid genomes in the green algal tree of life.</title>
        <authorList>
            <person name="McManus H.A."/>
            <person name="Fucikova K."/>
            <person name="Lewis P.O."/>
            <person name="Lewis L.A."/>
            <person name="Karol K.G."/>
        </authorList>
    </citation>
    <scope>NUCLEOTIDE SEQUENCE</scope>
</reference>
<keyword evidence="1" id="KW-0150">Chloroplast</keyword>
<proteinExistence type="predicted"/>